<dbReference type="InterPro" id="IPR050927">
    <property type="entry name" value="TRPM"/>
</dbReference>
<comment type="similarity">
    <text evidence="2">Belongs to the transient receptor (TC 1.A.4) family. LTrpC subfamily. TRPM2 sub-subfamily.</text>
</comment>
<evidence type="ECO:0000256" key="6">
    <source>
        <dbReference type="ARBA" id="ARBA00022673"/>
    </source>
</evidence>
<feature type="domain" description="TRPM-like" evidence="17">
    <location>
        <begin position="461"/>
        <end position="706"/>
    </location>
</feature>
<evidence type="ECO:0000259" key="15">
    <source>
        <dbReference type="Pfam" id="PF00520"/>
    </source>
</evidence>
<evidence type="ECO:0000259" key="16">
    <source>
        <dbReference type="Pfam" id="PF18139"/>
    </source>
</evidence>
<feature type="region of interest" description="Disordered" evidence="13">
    <location>
        <begin position="1286"/>
        <end position="1307"/>
    </location>
</feature>
<reference evidence="18 19" key="1">
    <citation type="journal article" date="2018" name="Sci. Rep.">
        <title>Comparative analysis of the Pocillopora damicornis genome highlights role of immune system in coral evolution.</title>
        <authorList>
            <person name="Cunning R."/>
            <person name="Bay R.A."/>
            <person name="Gillette P."/>
            <person name="Baker A.C."/>
            <person name="Traylor-Knowles N."/>
        </authorList>
    </citation>
    <scope>NUCLEOTIDE SEQUENCE [LARGE SCALE GENOMIC DNA]</scope>
    <source>
        <strain evidence="18">RSMAS</strain>
        <tissue evidence="18">Whole animal</tissue>
    </source>
</reference>
<feature type="region of interest" description="Disordered" evidence="13">
    <location>
        <begin position="1"/>
        <end position="49"/>
    </location>
</feature>
<evidence type="ECO:0000256" key="5">
    <source>
        <dbReference type="ARBA" id="ARBA00022568"/>
    </source>
</evidence>
<feature type="compositionally biased region" description="Basic and acidic residues" evidence="13">
    <location>
        <begin position="1"/>
        <end position="15"/>
    </location>
</feature>
<dbReference type="OrthoDB" id="6021586at2759"/>
<dbReference type="PANTHER" id="PTHR13800">
    <property type="entry name" value="TRANSIENT RECEPTOR POTENTIAL CATION CHANNEL, SUBFAMILY M, MEMBER 6"/>
    <property type="match status" value="1"/>
</dbReference>
<dbReference type="Pfam" id="PF18139">
    <property type="entry name" value="LSDAT_euk"/>
    <property type="match status" value="1"/>
</dbReference>
<accession>A0A3M6UH11</accession>
<feature type="transmembrane region" description="Helical" evidence="14">
    <location>
        <begin position="844"/>
        <end position="863"/>
    </location>
</feature>
<feature type="region of interest" description="Disordered" evidence="13">
    <location>
        <begin position="1331"/>
        <end position="1353"/>
    </location>
</feature>
<keyword evidence="9 14" id="KW-1133">Transmembrane helix</keyword>
<feature type="domain" description="TRPM SLOG" evidence="16">
    <location>
        <begin position="126"/>
        <end position="407"/>
    </location>
</feature>
<dbReference type="Pfam" id="PF25508">
    <property type="entry name" value="TRPM2"/>
    <property type="match status" value="1"/>
</dbReference>
<evidence type="ECO:0000256" key="13">
    <source>
        <dbReference type="SAM" id="MobiDB-lite"/>
    </source>
</evidence>
<dbReference type="SUPFAM" id="SSF55811">
    <property type="entry name" value="Nudix"/>
    <property type="match status" value="1"/>
</dbReference>
<keyword evidence="10" id="KW-0406">Ion transport</keyword>
<keyword evidence="12" id="KW-0407">Ion channel</keyword>
<dbReference type="EMBL" id="RCHS01001554">
    <property type="protein sequence ID" value="RMX52960.1"/>
    <property type="molecule type" value="Genomic_DNA"/>
</dbReference>
<evidence type="ECO:0000313" key="18">
    <source>
        <dbReference type="EMBL" id="RMX52960.1"/>
    </source>
</evidence>
<dbReference type="InterPro" id="IPR057366">
    <property type="entry name" value="TRPM-like"/>
</dbReference>
<keyword evidence="3" id="KW-0813">Transport</keyword>
<proteinExistence type="inferred from homology"/>
<dbReference type="InterPro" id="IPR015797">
    <property type="entry name" value="NUDIX_hydrolase-like_dom_sf"/>
</dbReference>
<dbReference type="PANTHER" id="PTHR13800:SF1">
    <property type="entry name" value="TRANSIENT RECEPTOR POTENTIAL CATION CHANNEL TRPM"/>
    <property type="match status" value="1"/>
</dbReference>
<feature type="compositionally biased region" description="Basic and acidic residues" evidence="13">
    <location>
        <begin position="25"/>
        <end position="49"/>
    </location>
</feature>
<evidence type="ECO:0008006" key="20">
    <source>
        <dbReference type="Google" id="ProtNLM"/>
    </source>
</evidence>
<evidence type="ECO:0000256" key="9">
    <source>
        <dbReference type="ARBA" id="ARBA00022989"/>
    </source>
</evidence>
<dbReference type="STRING" id="46731.A0A3M6UH11"/>
<keyword evidence="8" id="KW-0106">Calcium</keyword>
<name>A0A3M6UH11_POCDA</name>
<feature type="transmembrane region" description="Helical" evidence="14">
    <location>
        <begin position="1054"/>
        <end position="1078"/>
    </location>
</feature>
<sequence length="1621" mass="182996">MTSLGMDRDAGRLRCSEGVSVQYGPKDKSKPSMKASDRHPENKPPHRKDSWIYRTFKKRSCVQFIPSGKETRRCCCGLLDKDHQGGATRGIPGGDVKWSVTSHTEEQPTNAYGEVEFTGAGLASRAKFIRIAHDTDPEKILCLLREEWRLDLPKLLISVTGGAKNFVLHPKLKYVLRQGLLKAAQTTGAWIITGGTNTGVMRHVGEAVKGHTVMSRGALLSKDKASQLHLIGIATWGIVDHREDLINSQGVVTYHMTPSLLSEGACLDNNHSHFILVDDGTVGKYGGEIPFRASLQNCITTKKIAKSKSHGIPVVLLVLEGGPNTIQTVLESVTSNPAVPVVIAEGSGRAADILAHAHGIVTSNDGTDMEDMSEVVEHQQLRMKIQKAFPECNEEKCTALYHDVLKCVGNKRYITIFRMDEDGIDIDIAILKALLKAQHASAADQLSLALIWNRADIASTEIFKEDQKWKMKSLEDAMMDALVNNRVEFVKLLLENGVSMSRFLTTTRLEELYKARWRSSSNAVLRQLIGNGKIDTDHFDLSDVDNVIRRLLGIAYKGHREKNAITKGLDISNQMMFVRGHTDNIAHVNYPYNELLLWSVLCNMRKMALFMWECGDEHLVRALVAGKMFNGMAKVTERDDAYADITDALNAHVEEFKRLALGLLDKCFQENEELTQMLLTYHLENWGGQTCLSLAVAIEHEEFLAHSSCQALLTDIWTGAMKNTHRSSIKTMLGILIPPTIFLLEFKTKQELSSMPVTMEEHEQELAEEGECDEVQDDEENLSYRRSRAITDDGRALEMSVLSSKSRELLWVSTYHKCRQETRVVKLRWARKILEFYKAPVTKFWSNAFAYMAFLMLFSFVILVKADKIPSISEMVLIIFVCTLCTEEIRQILHSEPPTFGSKLKDWASSKWNLLDGFAVVSFFIGLGLRLHPTTRSAGHVVYSLDVMLWIIRLLDIFSVSKHLGPYVVMIGRMTVDMLYFLLIMVIFLLAYGVAQQAILYPNETASWSMVSRVFFRPYFQVYGELFFVDAPDTISPTETVFGTPRKDEHGDTIVVFIMAFYLLVANILLLNLLIAIFNNTFSSVQANANQIWKFQRYYLVMEYSQRPVLVPPFIIFNHVIHALRGLYHWLKNCLGRGKRNQEESSYGLKFVFSVAELFLETNDLQKLMMFEERCVDSYLREKDTLLHATQEEQMRVMGDRMEAISSQLQDMYKDSICQSHSGKKSTDSLSKRLNKLEKGMNRILEILAPEPGALTNDENNRNARSGRTVSLSAVEIAGVGGHKPLSQRFSYDGPRTNGKIEPSSPLMKEGFKFTRRRLSTAAARAKKALKHEAHEKVTHVHSRHSPYPRSNQQRYPVPDFLVDWQESFPGYDPPIYTAQEVEAMPAWADPDILDPNDATTAILFNFEDQGINRRSHTGLIDVVNRLPSYILLNRNPMGRTGIAGRGLFGRWGPNHAVHVVVTRWKIGEDGQVLRKQEKNVLEFVANKNLDSLEWEIPGELLEAGDSALCTLKKIFTNKILASVKSDIKEGKENLDKCIDTIVKNAAEVYRGYVDDVKNTDNAWLETTAMHFHDNKRGMLGDIEFEVESSICWQEVSSHTNIHDSHVHVLSRVAALGMANF</sequence>
<dbReference type="Proteomes" id="UP000275408">
    <property type="component" value="Unassembled WGS sequence"/>
</dbReference>
<keyword evidence="5" id="KW-0109">Calcium transport</keyword>
<dbReference type="GO" id="GO:0005886">
    <property type="term" value="C:plasma membrane"/>
    <property type="evidence" value="ECO:0007669"/>
    <property type="project" value="UniProtKB-SubCell"/>
</dbReference>
<evidence type="ECO:0000256" key="2">
    <source>
        <dbReference type="ARBA" id="ARBA00009501"/>
    </source>
</evidence>
<dbReference type="Pfam" id="PF00520">
    <property type="entry name" value="Ion_trans"/>
    <property type="match status" value="1"/>
</dbReference>
<organism evidence="18 19">
    <name type="scientific">Pocillopora damicornis</name>
    <name type="common">Cauliflower coral</name>
    <name type="synonym">Millepora damicornis</name>
    <dbReference type="NCBI Taxonomy" id="46731"/>
    <lineage>
        <taxon>Eukaryota</taxon>
        <taxon>Metazoa</taxon>
        <taxon>Cnidaria</taxon>
        <taxon>Anthozoa</taxon>
        <taxon>Hexacorallia</taxon>
        <taxon>Scleractinia</taxon>
        <taxon>Astrocoeniina</taxon>
        <taxon>Pocilloporidae</taxon>
        <taxon>Pocillopora</taxon>
    </lineage>
</organism>
<evidence type="ECO:0000256" key="10">
    <source>
        <dbReference type="ARBA" id="ARBA00023065"/>
    </source>
</evidence>
<evidence type="ECO:0000256" key="3">
    <source>
        <dbReference type="ARBA" id="ARBA00022448"/>
    </source>
</evidence>
<keyword evidence="7 14" id="KW-0812">Transmembrane</keyword>
<dbReference type="InterPro" id="IPR041491">
    <property type="entry name" value="TRPM_SLOG"/>
</dbReference>
<dbReference type="Pfam" id="PF25969">
    <property type="entry name" value="NUDT9_N"/>
    <property type="match status" value="1"/>
</dbReference>
<protein>
    <recommendedName>
        <fullName evidence="20">TRPM SLOG domain-containing protein</fullName>
    </recommendedName>
</protein>
<keyword evidence="4" id="KW-1003">Cell membrane</keyword>
<keyword evidence="19" id="KW-1185">Reference proteome</keyword>
<dbReference type="CDD" id="cd03670">
    <property type="entry name" value="NUDIX_ADPRase_Nudt9"/>
    <property type="match status" value="1"/>
</dbReference>
<keyword evidence="11 14" id="KW-0472">Membrane</keyword>
<keyword evidence="6" id="KW-0107">Calcium channel</keyword>
<evidence type="ECO:0000256" key="11">
    <source>
        <dbReference type="ARBA" id="ARBA00023136"/>
    </source>
</evidence>
<feature type="transmembrane region" description="Helical" evidence="14">
    <location>
        <begin position="978"/>
        <end position="995"/>
    </location>
</feature>
<evidence type="ECO:0000259" key="17">
    <source>
        <dbReference type="Pfam" id="PF25508"/>
    </source>
</evidence>
<comment type="caution">
    <text evidence="18">The sequence shown here is derived from an EMBL/GenBank/DDBJ whole genome shotgun (WGS) entry which is preliminary data.</text>
</comment>
<dbReference type="Gene3D" id="3.90.79.10">
    <property type="entry name" value="Nucleoside Triphosphate Pyrophosphohydrolase"/>
    <property type="match status" value="1"/>
</dbReference>
<evidence type="ECO:0000256" key="4">
    <source>
        <dbReference type="ARBA" id="ARBA00022475"/>
    </source>
</evidence>
<dbReference type="GO" id="GO:0005262">
    <property type="term" value="F:calcium channel activity"/>
    <property type="evidence" value="ECO:0007669"/>
    <property type="project" value="UniProtKB-KW"/>
</dbReference>
<comment type="subcellular location">
    <subcellularLocation>
        <location evidence="1">Cell membrane</location>
        <topology evidence="1">Multi-pass membrane protein</topology>
    </subcellularLocation>
</comment>
<feature type="transmembrane region" description="Helical" evidence="14">
    <location>
        <begin position="912"/>
        <end position="929"/>
    </location>
</feature>
<evidence type="ECO:0000256" key="8">
    <source>
        <dbReference type="ARBA" id="ARBA00022837"/>
    </source>
</evidence>
<gene>
    <name evidence="18" type="ORF">pdam_00020220</name>
</gene>
<dbReference type="InterPro" id="IPR005821">
    <property type="entry name" value="Ion_trans_dom"/>
</dbReference>
<evidence type="ECO:0000256" key="1">
    <source>
        <dbReference type="ARBA" id="ARBA00004651"/>
    </source>
</evidence>
<feature type="domain" description="Ion transport" evidence="15">
    <location>
        <begin position="851"/>
        <end position="1089"/>
    </location>
</feature>
<evidence type="ECO:0000256" key="14">
    <source>
        <dbReference type="SAM" id="Phobius"/>
    </source>
</evidence>
<evidence type="ECO:0000313" key="19">
    <source>
        <dbReference type="Proteomes" id="UP000275408"/>
    </source>
</evidence>
<evidence type="ECO:0000256" key="12">
    <source>
        <dbReference type="ARBA" id="ARBA00023303"/>
    </source>
</evidence>
<evidence type="ECO:0000256" key="7">
    <source>
        <dbReference type="ARBA" id="ARBA00022692"/>
    </source>
</evidence>